<dbReference type="GeneID" id="105219619"/>
<dbReference type="InterPro" id="IPR031901">
    <property type="entry name" value="Unpaired"/>
</dbReference>
<organism evidence="2">
    <name type="scientific">Zeugodacus cucurbitae</name>
    <name type="common">Melon fruit fly</name>
    <name type="synonym">Bactrocera cucurbitae</name>
    <dbReference type="NCBI Taxonomy" id="28588"/>
    <lineage>
        <taxon>Eukaryota</taxon>
        <taxon>Metazoa</taxon>
        <taxon>Ecdysozoa</taxon>
        <taxon>Arthropoda</taxon>
        <taxon>Hexapoda</taxon>
        <taxon>Insecta</taxon>
        <taxon>Pterygota</taxon>
        <taxon>Neoptera</taxon>
        <taxon>Endopterygota</taxon>
        <taxon>Diptera</taxon>
        <taxon>Brachycera</taxon>
        <taxon>Muscomorpha</taxon>
        <taxon>Tephritoidea</taxon>
        <taxon>Tephritidae</taxon>
        <taxon>Zeugodacus</taxon>
        <taxon>Zeugodacus</taxon>
    </lineage>
</organism>
<dbReference type="Pfam" id="PF15972">
    <property type="entry name" value="Unpaired"/>
    <property type="match status" value="1"/>
</dbReference>
<reference evidence="2" key="2">
    <citation type="journal article" date="2015" name="Gigascience">
        <title>Reconstructing a comprehensive transcriptome assembly of a white-pupal translocated strain of the pest fruit fly Bactrocera cucurbitae.</title>
        <authorList>
            <person name="Sim S.B."/>
            <person name="Calla B."/>
            <person name="Hall B."/>
            <person name="DeRego T."/>
            <person name="Geib S.M."/>
        </authorList>
    </citation>
    <scope>NUCLEOTIDE SEQUENCE</scope>
</reference>
<feature type="signal peptide" evidence="1">
    <location>
        <begin position="1"/>
        <end position="27"/>
    </location>
</feature>
<keyword evidence="1" id="KW-0732">Signal</keyword>
<keyword evidence="2" id="KW-0251">Elongation factor</keyword>
<proteinExistence type="predicted"/>
<gene>
    <name evidence="2" type="primary">tsf_1</name>
    <name evidence="2" type="ORF">g.45446</name>
</gene>
<protein>
    <submittedName>
        <fullName evidence="2">Elongation factor Ts</fullName>
    </submittedName>
</protein>
<dbReference type="AlphaFoldDB" id="A0A0A1WS22"/>
<feature type="chain" id="PRO_5001982825" evidence="1">
    <location>
        <begin position="28"/>
        <end position="366"/>
    </location>
</feature>
<keyword evidence="2" id="KW-0648">Protein biosynthesis</keyword>
<evidence type="ECO:0000256" key="1">
    <source>
        <dbReference type="SAM" id="SignalP"/>
    </source>
</evidence>
<evidence type="ECO:0000313" key="2">
    <source>
        <dbReference type="EMBL" id="JAD01849.1"/>
    </source>
</evidence>
<dbReference type="GO" id="GO:0001700">
    <property type="term" value="P:embryonic development via the syncytial blastoderm"/>
    <property type="evidence" value="ECO:0007669"/>
    <property type="project" value="InterPro"/>
</dbReference>
<name>A0A0A1WS22_ZEUCU</name>
<accession>A0A0A1WS22</accession>
<dbReference type="OrthoDB" id="7994888at2759"/>
<dbReference type="GO" id="GO:0003746">
    <property type="term" value="F:translation elongation factor activity"/>
    <property type="evidence" value="ECO:0007669"/>
    <property type="project" value="UniProtKB-KW"/>
</dbReference>
<sequence length="366" mass="40813">MAQTSQRTNKQLTTLTVLMLTVLTVLTQMPGKSAAAAIGGAKMHNNNAKITLPALNAAEALSNQQSAVFQQLIDSTAGAERGRRKRLRKRHNNNMRLSTLAGATNEADAALEWVNPCGYEKFNNAAAATASINNVMDKKKLMKDLRRGLRAENTAVNALHTIDIDDMTSFRLHNLKYKFLPTLNGTAKIELHHWHRAMQKFVASFTELGVKQYRYDIKTLQIVSATTRELNALLLSARRSLCELESVILAINPQAKIRTITRDEMQKKLNFHSKDQALVDKEGVSSFDLRFAKQRYHKYVQHMLQILRRQLKAALKKTGGRAAAKSVASYSDESNYSQLLELNDFAGYDMSAQASHGVSEELLLAA</sequence>
<dbReference type="EMBL" id="GBXI01012443">
    <property type="protein sequence ID" value="JAD01849.1"/>
    <property type="molecule type" value="Transcribed_RNA"/>
</dbReference>
<reference evidence="2" key="1">
    <citation type="submission" date="2014-11" db="EMBL/GenBank/DDBJ databases">
        <authorList>
            <person name="Geib S."/>
        </authorList>
    </citation>
    <scope>NUCLEOTIDE SEQUENCE</scope>
</reference>
<dbReference type="GO" id="GO:0007259">
    <property type="term" value="P:cell surface receptor signaling pathway via JAK-STAT"/>
    <property type="evidence" value="ECO:0007669"/>
    <property type="project" value="InterPro"/>
</dbReference>